<evidence type="ECO:0000256" key="1">
    <source>
        <dbReference type="SAM" id="MobiDB-lite"/>
    </source>
</evidence>
<keyword evidence="2" id="KW-0472">Membrane</keyword>
<keyword evidence="2" id="KW-0812">Transmembrane</keyword>
<keyword evidence="5" id="KW-1185">Reference proteome</keyword>
<accession>A0A1M7MU59</accession>
<protein>
    <recommendedName>
        <fullName evidence="3">SecDF P1 head subdomain domain-containing protein</fullName>
    </recommendedName>
</protein>
<feature type="domain" description="SecDF P1 head subdomain" evidence="3">
    <location>
        <begin position="124"/>
        <end position="193"/>
    </location>
</feature>
<dbReference type="STRING" id="134849.SAMN05443668_102274"/>
<organism evidence="4 5">
    <name type="scientific">Cryptosporangium aurantiacum</name>
    <dbReference type="NCBI Taxonomy" id="134849"/>
    <lineage>
        <taxon>Bacteria</taxon>
        <taxon>Bacillati</taxon>
        <taxon>Actinomycetota</taxon>
        <taxon>Actinomycetes</taxon>
        <taxon>Cryptosporangiales</taxon>
        <taxon>Cryptosporangiaceae</taxon>
        <taxon>Cryptosporangium</taxon>
    </lineage>
</organism>
<dbReference type="Gene3D" id="3.30.1360.200">
    <property type="match status" value="1"/>
</dbReference>
<gene>
    <name evidence="4" type="ORF">SAMN05443668_102274</name>
</gene>
<reference evidence="4 5" key="1">
    <citation type="submission" date="2016-11" db="EMBL/GenBank/DDBJ databases">
        <authorList>
            <person name="Jaros S."/>
            <person name="Januszkiewicz K."/>
            <person name="Wedrychowicz H."/>
        </authorList>
    </citation>
    <scope>NUCLEOTIDE SEQUENCE [LARGE SCALE GENOMIC DNA]</scope>
    <source>
        <strain evidence="4 5">DSM 46144</strain>
    </source>
</reference>
<sequence>MDHVTETAAPAAPAPTPADLGPRPDSGKRMLVVLVGGSVVLLIVAMVTILVAGLAFWNSTEPVPAEPVTKSYTGALATPVRIVPVTGVDQGGCAGRGTPGRTVGDGCYRLGSGGMTVTMVERVNTALQNGQWLIEVRFSSADTVAFRALTSQHVGKQLALVVEGTVLAAPEVAAPITAGKVQIVGGFTKKDVDAVFTELTTRR</sequence>
<evidence type="ECO:0000313" key="4">
    <source>
        <dbReference type="EMBL" id="SHM94654.1"/>
    </source>
</evidence>
<keyword evidence="2" id="KW-1133">Transmembrane helix</keyword>
<evidence type="ECO:0000259" key="3">
    <source>
        <dbReference type="Pfam" id="PF22599"/>
    </source>
</evidence>
<dbReference type="AlphaFoldDB" id="A0A1M7MU59"/>
<proteinExistence type="predicted"/>
<feature type="transmembrane region" description="Helical" evidence="2">
    <location>
        <begin position="31"/>
        <end position="57"/>
    </location>
</feature>
<dbReference type="Pfam" id="PF22599">
    <property type="entry name" value="SecDF_P1_head"/>
    <property type="match status" value="1"/>
</dbReference>
<name>A0A1M7MU59_9ACTN</name>
<feature type="region of interest" description="Disordered" evidence="1">
    <location>
        <begin position="1"/>
        <end position="23"/>
    </location>
</feature>
<evidence type="ECO:0000313" key="5">
    <source>
        <dbReference type="Proteomes" id="UP000184440"/>
    </source>
</evidence>
<dbReference type="Proteomes" id="UP000184440">
    <property type="component" value="Unassembled WGS sequence"/>
</dbReference>
<dbReference type="InterPro" id="IPR054384">
    <property type="entry name" value="SecDF_P1_head"/>
</dbReference>
<evidence type="ECO:0000256" key="2">
    <source>
        <dbReference type="SAM" id="Phobius"/>
    </source>
</evidence>
<dbReference type="EMBL" id="FRCS01000002">
    <property type="protein sequence ID" value="SHM94654.1"/>
    <property type="molecule type" value="Genomic_DNA"/>
</dbReference>